<accession>D1AW82</accession>
<evidence type="ECO:0000313" key="2">
    <source>
        <dbReference type="EMBL" id="ACZ00558.1"/>
    </source>
</evidence>
<keyword evidence="3" id="KW-1185">Reference proteome</keyword>
<dbReference type="KEGG" id="smf:Smon_0061"/>
<keyword evidence="1" id="KW-0472">Membrane</keyword>
<dbReference type="EMBL" id="CP001779">
    <property type="protein sequence ID" value="ACZ00558.1"/>
    <property type="molecule type" value="Genomic_DNA"/>
</dbReference>
<dbReference type="Proteomes" id="UP000002072">
    <property type="component" value="Chromosome"/>
</dbReference>
<evidence type="ECO:0000313" key="3">
    <source>
        <dbReference type="Proteomes" id="UP000002072"/>
    </source>
</evidence>
<gene>
    <name evidence="2" type="ordered locus">Smon_0061</name>
</gene>
<feature type="transmembrane region" description="Helical" evidence="1">
    <location>
        <begin position="111"/>
        <end position="134"/>
    </location>
</feature>
<reference evidence="2 3" key="1">
    <citation type="journal article" date="2009" name="Stand. Genomic Sci.">
        <title>Complete genome sequence of Streptobacillus moniliformis type strain (9901T).</title>
        <authorList>
            <person name="Nolan M."/>
            <person name="Gronow S."/>
            <person name="Lapidus A."/>
            <person name="Ivanova N."/>
            <person name="Copeland A."/>
            <person name="Lucas S."/>
            <person name="Del Rio T.G."/>
            <person name="Chen F."/>
            <person name="Tice H."/>
            <person name="Pitluck S."/>
            <person name="Cheng J.F."/>
            <person name="Sims D."/>
            <person name="Meincke L."/>
            <person name="Bruce D."/>
            <person name="Goodwin L."/>
            <person name="Brettin T."/>
            <person name="Han C."/>
            <person name="Detter J.C."/>
            <person name="Ovchinikova G."/>
            <person name="Pati A."/>
            <person name="Mavromatis K."/>
            <person name="Mikhailova N."/>
            <person name="Chen A."/>
            <person name="Palaniappan K."/>
            <person name="Land M."/>
            <person name="Hauser L."/>
            <person name="Chang Y.J."/>
            <person name="Jeffries C.D."/>
            <person name="Rohde M."/>
            <person name="Sproer C."/>
            <person name="Goker M."/>
            <person name="Bristow J."/>
            <person name="Eisen J.A."/>
            <person name="Markowitz V."/>
            <person name="Hugenholtz P."/>
            <person name="Kyrpides N.C."/>
            <person name="Klenk H.P."/>
            <person name="Chain P."/>
        </authorList>
    </citation>
    <scope>NUCLEOTIDE SEQUENCE [LARGE SCALE GENOMIC DNA]</scope>
    <source>
        <strain evidence="3">ATCC 14647 / DSM 12112 / NCTC 10651 / 9901</strain>
    </source>
</reference>
<sequence>MFLAALFLHIICEIFLPNPMFEKIHNDLSKEHMDMVINVLKKYNIDINDQNTLDLLIHEAEISKIKCAPFQKLKINLSTLGTAFIYNLPSIISIILTLKIKGEILFNIIKLIVYTVIISLITFCLVVFIIKVLFFSDHIKYDQFIEDIRQIKIFHSKKSKK</sequence>
<evidence type="ECO:0000256" key="1">
    <source>
        <dbReference type="SAM" id="Phobius"/>
    </source>
</evidence>
<dbReference type="AlphaFoldDB" id="D1AW82"/>
<proteinExistence type="predicted"/>
<keyword evidence="1" id="KW-1133">Transmembrane helix</keyword>
<feature type="transmembrane region" description="Helical" evidence="1">
    <location>
        <begin position="80"/>
        <end position="99"/>
    </location>
</feature>
<dbReference type="HOGENOM" id="CLU_1642798_0_0_0"/>
<organism evidence="2 3">
    <name type="scientific">Streptobacillus moniliformis (strain ATCC 14647 / DSM 12112 / NCTC 10651 / 9901)</name>
    <dbReference type="NCBI Taxonomy" id="519441"/>
    <lineage>
        <taxon>Bacteria</taxon>
        <taxon>Fusobacteriati</taxon>
        <taxon>Fusobacteriota</taxon>
        <taxon>Fusobacteriia</taxon>
        <taxon>Fusobacteriales</taxon>
        <taxon>Leptotrichiaceae</taxon>
        <taxon>Streptobacillus</taxon>
    </lineage>
</organism>
<protein>
    <submittedName>
        <fullName evidence="2">Uncharacterized protein</fullName>
    </submittedName>
</protein>
<keyword evidence="1" id="KW-0812">Transmembrane</keyword>
<name>D1AW82_STRM9</name>